<evidence type="ECO:0000256" key="5">
    <source>
        <dbReference type="ARBA" id="ARBA00022946"/>
    </source>
</evidence>
<dbReference type="InterPro" id="IPR002885">
    <property type="entry name" value="PPR_rpt"/>
</dbReference>
<dbReference type="Gramene" id="OGLUM12G05860.1">
    <property type="protein sequence ID" value="OGLUM12G05860.1"/>
    <property type="gene ID" value="OGLUM12G05860"/>
</dbReference>
<evidence type="ECO:0000256" key="2">
    <source>
        <dbReference type="ARBA" id="ARBA00022737"/>
    </source>
</evidence>
<evidence type="ECO:0000256" key="7">
    <source>
        <dbReference type="PROSITE-ProRule" id="PRU01343"/>
    </source>
</evidence>
<evidence type="ECO:0000256" key="9">
    <source>
        <dbReference type="SAM" id="MobiDB-lite"/>
    </source>
</evidence>
<dbReference type="HOGENOM" id="CLU_002706_0_6_1"/>
<reference evidence="11" key="2">
    <citation type="submission" date="2018-05" db="EMBL/GenBank/DDBJ databases">
        <title>OgluRS3 (Oryza glumaepatula Reference Sequence Version 3).</title>
        <authorList>
            <person name="Zhang J."/>
            <person name="Kudrna D."/>
            <person name="Lee S."/>
            <person name="Talag J."/>
            <person name="Welchert J."/>
            <person name="Wing R.A."/>
        </authorList>
    </citation>
    <scope>NUCLEOTIDE SEQUENCE [LARGE SCALE GENOMIC DNA]</scope>
</reference>
<dbReference type="InterPro" id="IPR010666">
    <property type="entry name" value="Znf_GRF"/>
</dbReference>
<keyword evidence="1" id="KW-0479">Metal-binding</keyword>
<evidence type="ECO:0000256" key="4">
    <source>
        <dbReference type="ARBA" id="ARBA00022833"/>
    </source>
</evidence>
<dbReference type="InterPro" id="IPR011990">
    <property type="entry name" value="TPR-like_helical_dom_sf"/>
</dbReference>
<dbReference type="PROSITE" id="PS51375">
    <property type="entry name" value="PPR"/>
    <property type="match status" value="2"/>
</dbReference>
<feature type="compositionally biased region" description="Low complexity" evidence="9">
    <location>
        <begin position="524"/>
        <end position="542"/>
    </location>
</feature>
<dbReference type="Pfam" id="PF01535">
    <property type="entry name" value="PPR"/>
    <property type="match status" value="3"/>
</dbReference>
<evidence type="ECO:0000259" key="10">
    <source>
        <dbReference type="PROSITE" id="PS51999"/>
    </source>
</evidence>
<proteinExistence type="predicted"/>
<feature type="repeat" description="PPR" evidence="6">
    <location>
        <begin position="330"/>
        <end position="364"/>
    </location>
</feature>
<feature type="coiled-coil region" evidence="8">
    <location>
        <begin position="611"/>
        <end position="680"/>
    </location>
</feature>
<protein>
    <recommendedName>
        <fullName evidence="10">GRF-type domain-containing protein</fullName>
    </recommendedName>
</protein>
<dbReference type="Gene3D" id="1.25.40.10">
    <property type="entry name" value="Tetratricopeptide repeat domain"/>
    <property type="match status" value="2"/>
</dbReference>
<dbReference type="Pfam" id="PF13041">
    <property type="entry name" value="PPR_2"/>
    <property type="match status" value="1"/>
</dbReference>
<dbReference type="GO" id="GO:0009451">
    <property type="term" value="P:RNA modification"/>
    <property type="evidence" value="ECO:0007669"/>
    <property type="project" value="InterPro"/>
</dbReference>
<dbReference type="STRING" id="40148.A0A0E0BPW2"/>
<feature type="domain" description="GRF-type" evidence="10">
    <location>
        <begin position="566"/>
        <end position="609"/>
    </location>
</feature>
<dbReference type="Proteomes" id="UP000026961">
    <property type="component" value="Chromosome 12"/>
</dbReference>
<dbReference type="FunFam" id="1.25.40.10:FF:000879">
    <property type="entry name" value="Pentatricopeptide repeat-containing protein"/>
    <property type="match status" value="1"/>
</dbReference>
<keyword evidence="12" id="KW-1185">Reference proteome</keyword>
<accession>A0A0E0BPW2</accession>
<feature type="repeat" description="PPR" evidence="6">
    <location>
        <begin position="194"/>
        <end position="228"/>
    </location>
</feature>
<dbReference type="NCBIfam" id="TIGR00756">
    <property type="entry name" value="PPR"/>
    <property type="match status" value="2"/>
</dbReference>
<dbReference type="GO" id="GO:0008270">
    <property type="term" value="F:zinc ion binding"/>
    <property type="evidence" value="ECO:0007669"/>
    <property type="project" value="UniProtKB-KW"/>
</dbReference>
<dbReference type="PANTHER" id="PTHR47926:SF348">
    <property type="entry name" value="PENTATRICOPEPTIDE REPEAT-CONTAINING PROTEIN"/>
    <property type="match status" value="1"/>
</dbReference>
<dbReference type="GO" id="GO:0003723">
    <property type="term" value="F:RNA binding"/>
    <property type="evidence" value="ECO:0007669"/>
    <property type="project" value="InterPro"/>
</dbReference>
<dbReference type="InterPro" id="IPR046960">
    <property type="entry name" value="PPR_At4g14850-like_plant"/>
</dbReference>
<evidence type="ECO:0000256" key="3">
    <source>
        <dbReference type="ARBA" id="ARBA00022771"/>
    </source>
</evidence>
<evidence type="ECO:0000313" key="12">
    <source>
        <dbReference type="Proteomes" id="UP000026961"/>
    </source>
</evidence>
<keyword evidence="8" id="KW-0175">Coiled coil</keyword>
<dbReference type="PROSITE" id="PS51999">
    <property type="entry name" value="ZF_GRF"/>
    <property type="match status" value="1"/>
</dbReference>
<evidence type="ECO:0000256" key="1">
    <source>
        <dbReference type="ARBA" id="ARBA00022723"/>
    </source>
</evidence>
<keyword evidence="3 7" id="KW-0863">Zinc-finger</keyword>
<dbReference type="eggNOG" id="KOG4197">
    <property type="taxonomic scope" value="Eukaryota"/>
</dbReference>
<keyword evidence="2" id="KW-0677">Repeat</keyword>
<evidence type="ECO:0000313" key="11">
    <source>
        <dbReference type="EnsemblPlants" id="OGLUM12G05860.1"/>
    </source>
</evidence>
<keyword evidence="5" id="KW-0809">Transit peptide</keyword>
<feature type="region of interest" description="Disordered" evidence="9">
    <location>
        <begin position="510"/>
        <end position="550"/>
    </location>
</feature>
<evidence type="ECO:0000256" key="8">
    <source>
        <dbReference type="SAM" id="Coils"/>
    </source>
</evidence>
<keyword evidence="4" id="KW-0862">Zinc</keyword>
<dbReference type="EnsemblPlants" id="OGLUM12G05860.1">
    <property type="protein sequence ID" value="OGLUM12G05860.1"/>
    <property type="gene ID" value="OGLUM12G05860"/>
</dbReference>
<dbReference type="AlphaFoldDB" id="A0A0E0BPW2"/>
<dbReference type="FunFam" id="1.25.40.10:FF:000887">
    <property type="entry name" value="Pentatricopeptide repeat-containing protein"/>
    <property type="match status" value="1"/>
</dbReference>
<name>A0A0E0BPW2_9ORYZ</name>
<sequence length="694" mass="76343">MELHQTHEDDTGVEDVVTTMKPETALSGRHISVEAAAACGGTSSAARSYAGLDLLLQENFSAPRRVLQLHALLLTSGALSLPHPHPAATAAFPYNCLIHAHLRLRGSASPPWGPLRIFSAMLARGVRPNRHTFPSLLKSSASFDAATPTLHAQCLRRGLDEDRFVACSLLSAYGRDGHLVRDARKVFDDMASPDLATCNAMLDVLCLSGDMYGARCLFDRMVVRDVVSWTTIISGLTRIGCHWDAVEMFRAFLLQNKGRLSEATLVSVLSACANLDAVEGLAVGMAVHGHVVRHEVQFTAFLGTALIDMYGKYGKLSCCSHIFHLVRDKEVCTWNALLSALANHGKEAEALVKFEMMRSEGFLPNHITFVAVMTACARAGLVETGLDFFEELFTEYKVIPMMVHYGCVVYLLGRAGRFLEAIQIIERMPFMADDSVWGALLGACKIHGNIELSAQIREKLIVLGGQQPGRYVTVRNMYLEEGNWYAATRMGEVMQEAGIKKIVIPIHRNPSEVGTERGGGGGSDLASGGAEMSSSMSDGSSSTHESKASPVPYRVGPLEYQPAVMCQCRPPAKAARWISWSTDNPGRRYYKCQNARQGGCDFWAWYDGPTSSFIRELLNDLRDRVNSLRRENEVMRKEVEQSRDKVEVQSKAIDDARGVVAVKNAEIMCLKAKNHKLEKERKVFVICGVISETV</sequence>
<evidence type="ECO:0000256" key="6">
    <source>
        <dbReference type="PROSITE-ProRule" id="PRU00708"/>
    </source>
</evidence>
<reference evidence="11" key="1">
    <citation type="submission" date="2015-04" db="UniProtKB">
        <authorList>
            <consortium name="EnsemblPlants"/>
        </authorList>
    </citation>
    <scope>IDENTIFICATION</scope>
</reference>
<dbReference type="PANTHER" id="PTHR47926">
    <property type="entry name" value="PENTATRICOPEPTIDE REPEAT-CONTAINING PROTEIN"/>
    <property type="match status" value="1"/>
</dbReference>
<organism evidence="11">
    <name type="scientific">Oryza glumipatula</name>
    <dbReference type="NCBI Taxonomy" id="40148"/>
    <lineage>
        <taxon>Eukaryota</taxon>
        <taxon>Viridiplantae</taxon>
        <taxon>Streptophyta</taxon>
        <taxon>Embryophyta</taxon>
        <taxon>Tracheophyta</taxon>
        <taxon>Spermatophyta</taxon>
        <taxon>Magnoliopsida</taxon>
        <taxon>Liliopsida</taxon>
        <taxon>Poales</taxon>
        <taxon>Poaceae</taxon>
        <taxon>BOP clade</taxon>
        <taxon>Oryzoideae</taxon>
        <taxon>Oryzeae</taxon>
        <taxon>Oryzinae</taxon>
        <taxon>Oryza</taxon>
    </lineage>
</organism>